<name>A0A1I7ZT19_9BILA</name>
<feature type="compositionally biased region" description="Polar residues" evidence="1">
    <location>
        <begin position="9"/>
        <end position="24"/>
    </location>
</feature>
<protein>
    <submittedName>
        <fullName evidence="3">Uncharacterized protein</fullName>
    </submittedName>
</protein>
<proteinExistence type="predicted"/>
<feature type="region of interest" description="Disordered" evidence="1">
    <location>
        <begin position="1"/>
        <end position="24"/>
    </location>
</feature>
<dbReference type="Proteomes" id="UP000095287">
    <property type="component" value="Unplaced"/>
</dbReference>
<keyword evidence="2" id="KW-1185">Reference proteome</keyword>
<reference evidence="3" key="1">
    <citation type="submission" date="2016-11" db="UniProtKB">
        <authorList>
            <consortium name="WormBaseParasite"/>
        </authorList>
    </citation>
    <scope>IDENTIFICATION</scope>
</reference>
<organism evidence="2 3">
    <name type="scientific">Steinernema glaseri</name>
    <dbReference type="NCBI Taxonomy" id="37863"/>
    <lineage>
        <taxon>Eukaryota</taxon>
        <taxon>Metazoa</taxon>
        <taxon>Ecdysozoa</taxon>
        <taxon>Nematoda</taxon>
        <taxon>Chromadorea</taxon>
        <taxon>Rhabditida</taxon>
        <taxon>Tylenchina</taxon>
        <taxon>Panagrolaimomorpha</taxon>
        <taxon>Strongyloidoidea</taxon>
        <taxon>Steinernematidae</taxon>
        <taxon>Steinernema</taxon>
    </lineage>
</organism>
<evidence type="ECO:0000313" key="2">
    <source>
        <dbReference type="Proteomes" id="UP000095287"/>
    </source>
</evidence>
<evidence type="ECO:0000313" key="3">
    <source>
        <dbReference type="WBParaSite" id="L893_g29652.t2"/>
    </source>
</evidence>
<dbReference type="AlphaFoldDB" id="A0A1I7ZT19"/>
<evidence type="ECO:0000256" key="1">
    <source>
        <dbReference type="SAM" id="MobiDB-lite"/>
    </source>
</evidence>
<sequence>MKRGKETNDVGSTSPSSARPGYNNENGCSVVLRATVDAFLFQKPSCVYKFEEGEGDERRRLYISFECAPRLQQRKWLQRRPASHSGRRKLDLIRGTTLLRMLFA</sequence>
<accession>A0A1I7ZT19</accession>
<dbReference type="WBParaSite" id="L893_g29652.t2">
    <property type="protein sequence ID" value="L893_g29652.t2"/>
    <property type="gene ID" value="L893_g29652"/>
</dbReference>